<gene>
    <name evidence="1" type="ORF">YALI1_A01241g</name>
</gene>
<dbReference type="VEuPathDB" id="FungiDB:YALI1_A01241g"/>
<organism evidence="1 2">
    <name type="scientific">Yarrowia lipolytica</name>
    <name type="common">Candida lipolytica</name>
    <dbReference type="NCBI Taxonomy" id="4952"/>
    <lineage>
        <taxon>Eukaryota</taxon>
        <taxon>Fungi</taxon>
        <taxon>Dikarya</taxon>
        <taxon>Ascomycota</taxon>
        <taxon>Saccharomycotina</taxon>
        <taxon>Dipodascomycetes</taxon>
        <taxon>Dipodascales</taxon>
        <taxon>Dipodascales incertae sedis</taxon>
        <taxon>Yarrowia</taxon>
    </lineage>
</organism>
<dbReference type="AlphaFoldDB" id="A0A1D8N3B2"/>
<protein>
    <submittedName>
        <fullName evidence="1">Uncharacterized protein</fullName>
    </submittedName>
</protein>
<name>A0A1D8N3B2_YARLL</name>
<accession>A0A1D8N3B2</accession>
<dbReference type="RefSeq" id="XP_068137703.1">
    <property type="nucleotide sequence ID" value="XM_068281602.1"/>
</dbReference>
<evidence type="ECO:0000313" key="1">
    <source>
        <dbReference type="EMBL" id="AOW00114.1"/>
    </source>
</evidence>
<evidence type="ECO:0000313" key="2">
    <source>
        <dbReference type="Proteomes" id="UP000182444"/>
    </source>
</evidence>
<dbReference type="Proteomes" id="UP000182444">
    <property type="component" value="Chromosome 1A"/>
</dbReference>
<sequence length="67" mass="7403">MVLYMNKTTQASETSVVHITLASDVPIHHLGHLLTVYSTYLRIHFSRGPVLALSGISLHPRVHSGLQ</sequence>
<dbReference type="GeneID" id="94582259"/>
<dbReference type="EMBL" id="CP017553">
    <property type="protein sequence ID" value="AOW00114.1"/>
    <property type="molecule type" value="Genomic_DNA"/>
</dbReference>
<reference evidence="1 2" key="1">
    <citation type="journal article" date="2016" name="PLoS ONE">
        <title>Sequence Assembly of Yarrowia lipolytica Strain W29/CLIB89 Shows Transposable Element Diversity.</title>
        <authorList>
            <person name="Magnan C."/>
            <person name="Yu J."/>
            <person name="Chang I."/>
            <person name="Jahn E."/>
            <person name="Kanomata Y."/>
            <person name="Wu J."/>
            <person name="Zeller M."/>
            <person name="Oakes M."/>
            <person name="Baldi P."/>
            <person name="Sandmeyer S."/>
        </authorList>
    </citation>
    <scope>NUCLEOTIDE SEQUENCE [LARGE SCALE GENOMIC DNA]</scope>
    <source>
        <strain evidence="2">CLIB89(W29)</strain>
    </source>
</reference>
<proteinExistence type="predicted"/>